<comment type="caution">
    <text evidence="1">The sequence shown here is derived from an EMBL/GenBank/DDBJ whole genome shotgun (WGS) entry which is preliminary data.</text>
</comment>
<gene>
    <name evidence="1" type="ORF">DQG23_24455</name>
</gene>
<keyword evidence="2" id="KW-1185">Reference proteome</keyword>
<organism evidence="1 2">
    <name type="scientific">Paenibacillus contaminans</name>
    <dbReference type="NCBI Taxonomy" id="450362"/>
    <lineage>
        <taxon>Bacteria</taxon>
        <taxon>Bacillati</taxon>
        <taxon>Bacillota</taxon>
        <taxon>Bacilli</taxon>
        <taxon>Bacillales</taxon>
        <taxon>Paenibacillaceae</taxon>
        <taxon>Paenibacillus</taxon>
    </lineage>
</organism>
<dbReference type="EMBL" id="QMFB01000016">
    <property type="protein sequence ID" value="RAV18461.1"/>
    <property type="molecule type" value="Genomic_DNA"/>
</dbReference>
<evidence type="ECO:0000313" key="1">
    <source>
        <dbReference type="EMBL" id="RAV18461.1"/>
    </source>
</evidence>
<reference evidence="1 2" key="1">
    <citation type="journal article" date="2009" name="Int. J. Syst. Evol. Microbiol.">
        <title>Paenibacillus contaminans sp. nov., isolated from a contaminated laboratory plate.</title>
        <authorList>
            <person name="Chou J.H."/>
            <person name="Lee J.H."/>
            <person name="Lin M.C."/>
            <person name="Chang P.S."/>
            <person name="Arun A.B."/>
            <person name="Young C.C."/>
            <person name="Chen W.M."/>
        </authorList>
    </citation>
    <scope>NUCLEOTIDE SEQUENCE [LARGE SCALE GENOMIC DNA]</scope>
    <source>
        <strain evidence="1 2">CKOBP-6</strain>
    </source>
</reference>
<name>A0A329MEP7_9BACL</name>
<accession>A0A329MEP7</accession>
<protein>
    <submittedName>
        <fullName evidence="1">NAD/NADP transhydrogenase alpha subunit</fullName>
    </submittedName>
</protein>
<dbReference type="RefSeq" id="WP_113033578.1">
    <property type="nucleotide sequence ID" value="NZ_QMFB01000016.1"/>
</dbReference>
<dbReference type="AlphaFoldDB" id="A0A329MEP7"/>
<sequence>MKCIAVYTKSFEQFSDIYEEVLNTPLAENEEREVEGVVVSESGTVPENYLERMKVRPDVVVMKVKEKDITILQHGDVFEIFIPEEENVLQ</sequence>
<dbReference type="Proteomes" id="UP000250369">
    <property type="component" value="Unassembled WGS sequence"/>
</dbReference>
<proteinExistence type="predicted"/>
<dbReference type="OrthoDB" id="2382038at2"/>
<evidence type="ECO:0000313" key="2">
    <source>
        <dbReference type="Proteomes" id="UP000250369"/>
    </source>
</evidence>